<dbReference type="Pfam" id="PF01478">
    <property type="entry name" value="Peptidase_A24"/>
    <property type="match status" value="1"/>
</dbReference>
<feature type="transmembrane region" description="Helical" evidence="2">
    <location>
        <begin position="165"/>
        <end position="193"/>
    </location>
</feature>
<evidence type="ECO:0000313" key="4">
    <source>
        <dbReference type="EMBL" id="NED97624.1"/>
    </source>
</evidence>
<evidence type="ECO:0000256" key="1">
    <source>
        <dbReference type="ARBA" id="ARBA00005801"/>
    </source>
</evidence>
<keyword evidence="2" id="KW-0472">Membrane</keyword>
<dbReference type="EMBL" id="JAAGOB010000012">
    <property type="protein sequence ID" value="NED97624.1"/>
    <property type="molecule type" value="Genomic_DNA"/>
</dbReference>
<name>A0A6N9YRM0_9ACTN</name>
<dbReference type="GO" id="GO:0005886">
    <property type="term" value="C:plasma membrane"/>
    <property type="evidence" value="ECO:0007669"/>
    <property type="project" value="TreeGrafter"/>
</dbReference>
<feature type="transmembrane region" description="Helical" evidence="2">
    <location>
        <begin position="46"/>
        <end position="65"/>
    </location>
</feature>
<dbReference type="AlphaFoldDB" id="A0A6N9YRM0"/>
<dbReference type="PANTHER" id="PTHR30487">
    <property type="entry name" value="TYPE 4 PREPILIN-LIKE PROTEINS LEADER PEPTIDE-PROCESSING ENZYME"/>
    <property type="match status" value="1"/>
</dbReference>
<feature type="transmembrane region" description="Helical" evidence="2">
    <location>
        <begin position="101"/>
        <end position="118"/>
    </location>
</feature>
<evidence type="ECO:0000313" key="5">
    <source>
        <dbReference type="Proteomes" id="UP000469185"/>
    </source>
</evidence>
<feature type="domain" description="Prepilin type IV endopeptidase peptidase" evidence="3">
    <location>
        <begin position="80"/>
        <end position="188"/>
    </location>
</feature>
<protein>
    <submittedName>
        <fullName evidence="4">Prepilin peptidase</fullName>
    </submittedName>
</protein>
<feature type="transmembrane region" description="Helical" evidence="2">
    <location>
        <begin position="72"/>
        <end position="89"/>
    </location>
</feature>
<proteinExistence type="inferred from homology"/>
<accession>A0A6N9YRM0</accession>
<dbReference type="InterPro" id="IPR000045">
    <property type="entry name" value="Prepilin_IV_endopep_pep"/>
</dbReference>
<comment type="caution">
    <text evidence="4">The sequence shown here is derived from an EMBL/GenBank/DDBJ whole genome shotgun (WGS) entry which is preliminary data.</text>
</comment>
<feature type="transmembrane region" description="Helical" evidence="2">
    <location>
        <begin position="125"/>
        <end position="145"/>
    </location>
</feature>
<comment type="similarity">
    <text evidence="1">Belongs to the peptidase A24 family.</text>
</comment>
<evidence type="ECO:0000259" key="3">
    <source>
        <dbReference type="Pfam" id="PF01478"/>
    </source>
</evidence>
<dbReference type="PANTHER" id="PTHR30487:SF0">
    <property type="entry name" value="PREPILIN LEADER PEPTIDASE_N-METHYLTRANSFERASE-RELATED"/>
    <property type="match status" value="1"/>
</dbReference>
<gene>
    <name evidence="4" type="ORF">G1H11_20200</name>
</gene>
<keyword evidence="5" id="KW-1185">Reference proteome</keyword>
<dbReference type="GO" id="GO:0004190">
    <property type="term" value="F:aspartic-type endopeptidase activity"/>
    <property type="evidence" value="ECO:0007669"/>
    <property type="project" value="InterPro"/>
</dbReference>
<dbReference type="Gene3D" id="1.20.120.1220">
    <property type="match status" value="1"/>
</dbReference>
<keyword evidence="2" id="KW-1133">Transmembrane helix</keyword>
<sequence length="230" mass="23685">MIALLAVAGLMVGAALPWGISRIPDRAPADGEPAVTSYRELSSLHGLPVILGVSAAGIWAFMGLARAELSSALPAFLLVGALGVAMAYVDIREHRLPDWLTYPALVGAAVALAVAAGVDGEWGAYARAWAGAGACVAFYLFLAVLRPSDLGLGDVKLSAVIGLLLGWIGWPVLIFGVFSAFVVGALLGLLLIVAGRAGRRSAIPFGPPMLVGMVLAVVWGQTLVDAYLTL</sequence>
<feature type="transmembrane region" description="Helical" evidence="2">
    <location>
        <begin position="205"/>
        <end position="224"/>
    </location>
</feature>
<dbReference type="InterPro" id="IPR050882">
    <property type="entry name" value="Prepilin_peptidase/N-MTase"/>
</dbReference>
<keyword evidence="2" id="KW-0812">Transmembrane</keyword>
<evidence type="ECO:0000256" key="2">
    <source>
        <dbReference type="SAM" id="Phobius"/>
    </source>
</evidence>
<dbReference type="Proteomes" id="UP000469185">
    <property type="component" value="Unassembled WGS sequence"/>
</dbReference>
<dbReference type="RefSeq" id="WP_163820392.1">
    <property type="nucleotide sequence ID" value="NZ_JAAGOB010000012.1"/>
</dbReference>
<dbReference type="GO" id="GO:0006465">
    <property type="term" value="P:signal peptide processing"/>
    <property type="evidence" value="ECO:0007669"/>
    <property type="project" value="TreeGrafter"/>
</dbReference>
<reference evidence="4 5" key="1">
    <citation type="submission" date="2020-02" db="EMBL/GenBank/DDBJ databases">
        <authorList>
            <person name="Li X.-J."/>
            <person name="Feng X.-M."/>
        </authorList>
    </citation>
    <scope>NUCLEOTIDE SEQUENCE [LARGE SCALE GENOMIC DNA]</scope>
    <source>
        <strain evidence="4 5">CGMCC 4.7225</strain>
    </source>
</reference>
<organism evidence="4 5">
    <name type="scientific">Phytoactinopolyspora alkaliphila</name>
    <dbReference type="NCBI Taxonomy" id="1783498"/>
    <lineage>
        <taxon>Bacteria</taxon>
        <taxon>Bacillati</taxon>
        <taxon>Actinomycetota</taxon>
        <taxon>Actinomycetes</taxon>
        <taxon>Jiangellales</taxon>
        <taxon>Jiangellaceae</taxon>
        <taxon>Phytoactinopolyspora</taxon>
    </lineage>
</organism>